<sequence>MTNSGEQAKHASVIRNDAQLRYEIWYDDKLAGFAEYREREEDTVFIHTEVDTEYAGMGLGNTLAQGAVEDTIARERTVVPRCPFIKGWLDKHPQYDDHVVGKGIQR</sequence>
<accession>A0ABS6ASA4</accession>
<gene>
    <name evidence="2" type="ORF">KO481_05135</name>
</gene>
<dbReference type="Gene3D" id="3.40.630.30">
    <property type="match status" value="1"/>
</dbReference>
<dbReference type="InterPro" id="IPR031165">
    <property type="entry name" value="GNAT_YJDJ"/>
</dbReference>
<dbReference type="InterPro" id="IPR016181">
    <property type="entry name" value="Acyl_CoA_acyltransferase"/>
</dbReference>
<evidence type="ECO:0000313" key="3">
    <source>
        <dbReference type="Proteomes" id="UP000733379"/>
    </source>
</evidence>
<name>A0ABS6ASA4_9NOCA</name>
<dbReference type="SUPFAM" id="SSF55729">
    <property type="entry name" value="Acyl-CoA N-acyltransferases (Nat)"/>
    <property type="match status" value="1"/>
</dbReference>
<reference evidence="2 3" key="1">
    <citation type="submission" date="2021-06" db="EMBL/GenBank/DDBJ databases">
        <title>Actinomycetes sequencing.</title>
        <authorList>
            <person name="Shan Q."/>
        </authorList>
    </citation>
    <scope>NUCLEOTIDE SEQUENCE [LARGE SCALE GENOMIC DNA]</scope>
    <source>
        <strain evidence="2 3">NEAU-G5</strain>
    </source>
</reference>
<dbReference type="EMBL" id="JAHKNI010000001">
    <property type="protein sequence ID" value="MBU3060907.1"/>
    <property type="molecule type" value="Genomic_DNA"/>
</dbReference>
<dbReference type="InterPro" id="IPR045057">
    <property type="entry name" value="Gcn5-rel_NAT"/>
</dbReference>
<evidence type="ECO:0000313" key="2">
    <source>
        <dbReference type="EMBL" id="MBU3060907.1"/>
    </source>
</evidence>
<dbReference type="PROSITE" id="PS51729">
    <property type="entry name" value="GNAT_YJDJ"/>
    <property type="match status" value="1"/>
</dbReference>
<feature type="domain" description="N-acetyltransferase" evidence="1">
    <location>
        <begin position="14"/>
        <end position="100"/>
    </location>
</feature>
<dbReference type="Pfam" id="PF14542">
    <property type="entry name" value="Acetyltransf_CG"/>
    <property type="match status" value="1"/>
</dbReference>
<organism evidence="2 3">
    <name type="scientific">Nocardia albiluteola</name>
    <dbReference type="NCBI Taxonomy" id="2842303"/>
    <lineage>
        <taxon>Bacteria</taxon>
        <taxon>Bacillati</taxon>
        <taxon>Actinomycetota</taxon>
        <taxon>Actinomycetes</taxon>
        <taxon>Mycobacteriales</taxon>
        <taxon>Nocardiaceae</taxon>
        <taxon>Nocardia</taxon>
    </lineage>
</organism>
<keyword evidence="3" id="KW-1185">Reference proteome</keyword>
<protein>
    <submittedName>
        <fullName evidence="2">N-acetyltransferase</fullName>
    </submittedName>
</protein>
<evidence type="ECO:0000259" key="1">
    <source>
        <dbReference type="PROSITE" id="PS51729"/>
    </source>
</evidence>
<proteinExistence type="predicted"/>
<comment type="caution">
    <text evidence="2">The sequence shown here is derived from an EMBL/GenBank/DDBJ whole genome shotgun (WGS) entry which is preliminary data.</text>
</comment>
<dbReference type="Proteomes" id="UP000733379">
    <property type="component" value="Unassembled WGS sequence"/>
</dbReference>
<dbReference type="PANTHER" id="PTHR31435">
    <property type="entry name" value="PROTEIN NATD1"/>
    <property type="match status" value="1"/>
</dbReference>
<dbReference type="PANTHER" id="PTHR31435:SF10">
    <property type="entry name" value="BSR4717 PROTEIN"/>
    <property type="match status" value="1"/>
</dbReference>